<keyword evidence="6" id="KW-1185">Reference proteome</keyword>
<sequence>MGSASTPYGERLLPQALDEHSRHDPTRVYASIARSIDLAQGFRDVTMREMAYAVDFIAWQLETRIGKSEKFETLAYMGVSDLRYPIFCLAGMKCGWQVLLLSPHNSVVQNRSLLERSYCNLLFHTTELIDKLSLLRGETSELVTEILQPLDEILASRSQPYPYHKVFAESRNDPALVLHSSGSTGNPKLIKMTHGTFSVTDNDRNMPVPPGRRAQNGAQFNFEGGGRFFSCFPPYHLAGTQATLILPIFSTSATVVLGHPSVPPSGHLMIEIIRQQKQLMKAFYVPPSILEQWARDPEGLCQAEQLSFVLYGGGPLAPDCGNSLCNVTDVCQMYGSAEAGQIQLLVPQKGEWAYMEWNPYEEVDMQPMNEGMYEMVLHQDPRFSPHRSLSHTFPDVKIWRTGDLFKPHPTKSGLWQFYARKDDIVVLSNGHKVHPSAFESALSGHPWLSGAIVIGSGRTRPALLLELSSTIPTSERTEAMEKIWPTVEQANEKAPVHAKISRSMIVFSDQQRPFSRAPKGTLVRRLIIQEYAKEIDELYDEESTDHEGPVIETLSLADINRFLQECVLLILPEAQLSDHTDLFELGFNSEKVAELVTKIRRGASRYVKSSTSPIAMSLVYSHTSISELALSILSTLENSSGTCPNIGYRPQVEDLVDKYTLDLPSPRSSQKKGFSVMLTGSTGSLGSTLLPLLLLKVEVSTVYCLTRSAIPVESHTDSWARSELTQEMVRQKLRYIQADFNREYLGLDDRTYADLLANVNLLIHLAWDVNFNRSLQSYESPHFIGLRSLIDFSASSERHARIVFASSTSYALAWALAYNKTTIPEDIILSSEEVSDTGYGESKQAAERILALASEHSKVPVEIIRVGQIAGPRLKTSDTGWSKHEWIPSLITTSKFLGLIPDIHVPIDWIPIDDLAHTILEIALEERPAANNGIDKSAIDHHLHIYNCVHPKPLPWTALTSALDKNLPGAKVVPLKEWVDILETYEPSEKHLGDMPALKLMSFFQGLTKYQQLGHNPSFAVNNTIQASHTMANLPTIDEPLLQRWIEQLI</sequence>
<dbReference type="OrthoDB" id="429813at2759"/>
<keyword evidence="2" id="KW-0597">Phosphoprotein</keyword>
<organism evidence="5 6">
    <name type="scientific">Heterodermia speciosa</name>
    <dbReference type="NCBI Taxonomy" id="116794"/>
    <lineage>
        <taxon>Eukaryota</taxon>
        <taxon>Fungi</taxon>
        <taxon>Dikarya</taxon>
        <taxon>Ascomycota</taxon>
        <taxon>Pezizomycotina</taxon>
        <taxon>Lecanoromycetes</taxon>
        <taxon>OSLEUM clade</taxon>
        <taxon>Lecanoromycetidae</taxon>
        <taxon>Caliciales</taxon>
        <taxon>Physciaceae</taxon>
        <taxon>Heterodermia</taxon>
    </lineage>
</organism>
<comment type="caution">
    <text evidence="5">The sequence shown here is derived from an EMBL/GenBank/DDBJ whole genome shotgun (WGS) entry which is preliminary data.</text>
</comment>
<dbReference type="InterPro" id="IPR051414">
    <property type="entry name" value="Adenylate-forming_Reductase"/>
</dbReference>
<dbReference type="InterPro" id="IPR042099">
    <property type="entry name" value="ANL_N_sf"/>
</dbReference>
<keyword evidence="1" id="KW-0596">Phosphopantetheine</keyword>
<dbReference type="PROSITE" id="PS00455">
    <property type="entry name" value="AMP_BINDING"/>
    <property type="match status" value="1"/>
</dbReference>
<dbReference type="SUPFAM" id="SSF51735">
    <property type="entry name" value="NAD(P)-binding Rossmann-fold domains"/>
    <property type="match status" value="1"/>
</dbReference>
<feature type="domain" description="Thioester reductase (TE)" evidence="4">
    <location>
        <begin position="678"/>
        <end position="918"/>
    </location>
</feature>
<evidence type="ECO:0000313" key="6">
    <source>
        <dbReference type="Proteomes" id="UP000664521"/>
    </source>
</evidence>
<evidence type="ECO:0000256" key="1">
    <source>
        <dbReference type="ARBA" id="ARBA00022450"/>
    </source>
</evidence>
<proteinExistence type="predicted"/>
<dbReference type="InterPro" id="IPR013120">
    <property type="entry name" value="FAR_NAD-bd"/>
</dbReference>
<dbReference type="Pfam" id="PF00501">
    <property type="entry name" value="AMP-binding"/>
    <property type="match status" value="1"/>
</dbReference>
<evidence type="ECO:0008006" key="7">
    <source>
        <dbReference type="Google" id="ProtNLM"/>
    </source>
</evidence>
<reference evidence="5" key="1">
    <citation type="submission" date="2021-03" db="EMBL/GenBank/DDBJ databases">
        <authorList>
            <person name="Tagirdzhanova G."/>
        </authorList>
    </citation>
    <scope>NUCLEOTIDE SEQUENCE</scope>
</reference>
<dbReference type="Pfam" id="PF07993">
    <property type="entry name" value="NAD_binding_4"/>
    <property type="match status" value="1"/>
</dbReference>
<name>A0A8H3I206_9LECA</name>
<dbReference type="Gene3D" id="3.40.50.720">
    <property type="entry name" value="NAD(P)-binding Rossmann-like Domain"/>
    <property type="match status" value="1"/>
</dbReference>
<dbReference type="InterPro" id="IPR000873">
    <property type="entry name" value="AMP-dep_synth/lig_dom"/>
</dbReference>
<dbReference type="InterPro" id="IPR036291">
    <property type="entry name" value="NAD(P)-bd_dom_sf"/>
</dbReference>
<dbReference type="PANTHER" id="PTHR43439">
    <property type="entry name" value="PHENYLACETATE-COENZYME A LIGASE"/>
    <property type="match status" value="1"/>
</dbReference>
<gene>
    <name evidence="5" type="ORF">HETSPECPRED_003446</name>
</gene>
<dbReference type="Pfam" id="PF23562">
    <property type="entry name" value="AMP-binding_C_3"/>
    <property type="match status" value="1"/>
</dbReference>
<dbReference type="PANTHER" id="PTHR43439:SF2">
    <property type="entry name" value="ENZYME, PUTATIVE (JCVI)-RELATED"/>
    <property type="match status" value="1"/>
</dbReference>
<dbReference type="InterPro" id="IPR020845">
    <property type="entry name" value="AMP-binding_CS"/>
</dbReference>
<feature type="domain" description="AMP-dependent synthetase/ligase" evidence="3">
    <location>
        <begin position="40"/>
        <end position="343"/>
    </location>
</feature>
<protein>
    <recommendedName>
        <fullName evidence="7">Carrier domain-containing protein</fullName>
    </recommendedName>
</protein>
<dbReference type="Proteomes" id="UP000664521">
    <property type="component" value="Unassembled WGS sequence"/>
</dbReference>
<accession>A0A8H3I206</accession>
<dbReference type="Gene3D" id="3.40.50.12780">
    <property type="entry name" value="N-terminal domain of ligase-like"/>
    <property type="match status" value="1"/>
</dbReference>
<dbReference type="AlphaFoldDB" id="A0A8H3I206"/>
<evidence type="ECO:0000313" key="5">
    <source>
        <dbReference type="EMBL" id="CAF9904225.1"/>
    </source>
</evidence>
<dbReference type="EMBL" id="CAJPDS010000002">
    <property type="protein sequence ID" value="CAF9904225.1"/>
    <property type="molecule type" value="Genomic_DNA"/>
</dbReference>
<evidence type="ECO:0000259" key="3">
    <source>
        <dbReference type="Pfam" id="PF00501"/>
    </source>
</evidence>
<dbReference type="SUPFAM" id="SSF56801">
    <property type="entry name" value="Acetyl-CoA synthetase-like"/>
    <property type="match status" value="1"/>
</dbReference>
<evidence type="ECO:0000259" key="4">
    <source>
        <dbReference type="Pfam" id="PF07993"/>
    </source>
</evidence>
<evidence type="ECO:0000256" key="2">
    <source>
        <dbReference type="ARBA" id="ARBA00022553"/>
    </source>
</evidence>